<organism evidence="1 2">
    <name type="scientific">Austropuccinia psidii MF-1</name>
    <dbReference type="NCBI Taxonomy" id="1389203"/>
    <lineage>
        <taxon>Eukaryota</taxon>
        <taxon>Fungi</taxon>
        <taxon>Dikarya</taxon>
        <taxon>Basidiomycota</taxon>
        <taxon>Pucciniomycotina</taxon>
        <taxon>Pucciniomycetes</taxon>
        <taxon>Pucciniales</taxon>
        <taxon>Sphaerophragmiaceae</taxon>
        <taxon>Austropuccinia</taxon>
    </lineage>
</organism>
<name>A0A9Q3P6Y4_9BASI</name>
<reference evidence="1" key="1">
    <citation type="submission" date="2021-03" db="EMBL/GenBank/DDBJ databases">
        <title>Draft genome sequence of rust myrtle Austropuccinia psidii MF-1, a brazilian biotype.</title>
        <authorList>
            <person name="Quecine M.C."/>
            <person name="Pachon D.M.R."/>
            <person name="Bonatelli M.L."/>
            <person name="Correr F.H."/>
            <person name="Franceschini L.M."/>
            <person name="Leite T.F."/>
            <person name="Margarido G.R.A."/>
            <person name="Almeida C.A."/>
            <person name="Ferrarezi J.A."/>
            <person name="Labate C.A."/>
        </authorList>
    </citation>
    <scope>NUCLEOTIDE SEQUENCE</scope>
    <source>
        <strain evidence="1">MF-1</strain>
    </source>
</reference>
<protein>
    <recommendedName>
        <fullName evidence="3">Chromo domain-containing protein</fullName>
    </recommendedName>
</protein>
<dbReference type="Proteomes" id="UP000765509">
    <property type="component" value="Unassembled WGS sequence"/>
</dbReference>
<dbReference type="AlphaFoldDB" id="A0A9Q3P6Y4"/>
<evidence type="ECO:0000313" key="1">
    <source>
        <dbReference type="EMBL" id="MBW0551148.1"/>
    </source>
</evidence>
<accession>A0A9Q3P6Y4</accession>
<keyword evidence="2" id="KW-1185">Reference proteome</keyword>
<sequence length="86" mass="10262">MEYWLSCLCSGFESQADKVEDPPGHMKQIIKARKIRLHAKDQRQYLVRFKSHTADKDKWFAKDAIPYFNLHLRRLKTSRSSEQSHQ</sequence>
<evidence type="ECO:0008006" key="3">
    <source>
        <dbReference type="Google" id="ProtNLM"/>
    </source>
</evidence>
<comment type="caution">
    <text evidence="1">The sequence shown here is derived from an EMBL/GenBank/DDBJ whole genome shotgun (WGS) entry which is preliminary data.</text>
</comment>
<dbReference type="EMBL" id="AVOT02056929">
    <property type="protein sequence ID" value="MBW0551148.1"/>
    <property type="molecule type" value="Genomic_DNA"/>
</dbReference>
<proteinExistence type="predicted"/>
<dbReference type="OrthoDB" id="2514203at2759"/>
<gene>
    <name evidence="1" type="ORF">O181_090863</name>
</gene>
<evidence type="ECO:0000313" key="2">
    <source>
        <dbReference type="Proteomes" id="UP000765509"/>
    </source>
</evidence>